<evidence type="ECO:0000313" key="3">
    <source>
        <dbReference type="Proteomes" id="UP000189818"/>
    </source>
</evidence>
<dbReference type="InterPro" id="IPR013108">
    <property type="entry name" value="Amidohydro_3"/>
</dbReference>
<dbReference type="InterPro" id="IPR050378">
    <property type="entry name" value="Metallo-dep_Hydrolases_sf"/>
</dbReference>
<dbReference type="CDD" id="cd01297">
    <property type="entry name" value="D-aminoacylase"/>
    <property type="match status" value="1"/>
</dbReference>
<proteinExistence type="predicted"/>
<dbReference type="Pfam" id="PF07969">
    <property type="entry name" value="Amidohydro_3"/>
    <property type="match status" value="1"/>
</dbReference>
<dbReference type="EMBL" id="FUYM01000001">
    <property type="protein sequence ID" value="SKB29829.1"/>
    <property type="molecule type" value="Genomic_DNA"/>
</dbReference>
<name>A0A1T5A4R9_9SPHN</name>
<feature type="domain" description="Amidohydrolase 3" evidence="1">
    <location>
        <begin position="46"/>
        <end position="551"/>
    </location>
</feature>
<dbReference type="OrthoDB" id="9766983at2"/>
<dbReference type="RefSeq" id="WP_079646502.1">
    <property type="nucleotide sequence ID" value="NZ_FUYM01000001.1"/>
</dbReference>
<organism evidence="2 3">
    <name type="scientific">Rhizorhabdus histidinilytica</name>
    <dbReference type="NCBI Taxonomy" id="439228"/>
    <lineage>
        <taxon>Bacteria</taxon>
        <taxon>Pseudomonadati</taxon>
        <taxon>Pseudomonadota</taxon>
        <taxon>Alphaproteobacteria</taxon>
        <taxon>Sphingomonadales</taxon>
        <taxon>Sphingomonadaceae</taxon>
        <taxon>Rhizorhabdus</taxon>
    </lineage>
</organism>
<dbReference type="InterPro" id="IPR032466">
    <property type="entry name" value="Metal_Hydrolase"/>
</dbReference>
<dbReference type="SUPFAM" id="SSF51338">
    <property type="entry name" value="Composite domain of metallo-dependent hydrolases"/>
    <property type="match status" value="1"/>
</dbReference>
<accession>A0A1T5A4R9</accession>
<reference evidence="3" key="1">
    <citation type="submission" date="2017-02" db="EMBL/GenBank/DDBJ databases">
        <authorList>
            <person name="Varghese N."/>
            <person name="Submissions S."/>
        </authorList>
    </citation>
    <scope>NUCLEOTIDE SEQUENCE [LARGE SCALE GENOMIC DNA]</scope>
    <source>
        <strain evidence="3">UM2</strain>
    </source>
</reference>
<evidence type="ECO:0000313" key="2">
    <source>
        <dbReference type="EMBL" id="SKB29829.1"/>
    </source>
</evidence>
<evidence type="ECO:0000259" key="1">
    <source>
        <dbReference type="Pfam" id="PF07969"/>
    </source>
</evidence>
<dbReference type="AlphaFoldDB" id="A0A1T5A4R9"/>
<dbReference type="GO" id="GO:0016812">
    <property type="term" value="F:hydrolase activity, acting on carbon-nitrogen (but not peptide) bonds, in cyclic amides"/>
    <property type="evidence" value="ECO:0007669"/>
    <property type="project" value="TreeGrafter"/>
</dbReference>
<dbReference type="Gene3D" id="2.30.40.10">
    <property type="entry name" value="Urease, subunit C, domain 1"/>
    <property type="match status" value="1"/>
</dbReference>
<dbReference type="GO" id="GO:0005829">
    <property type="term" value="C:cytosol"/>
    <property type="evidence" value="ECO:0007669"/>
    <property type="project" value="TreeGrafter"/>
</dbReference>
<protein>
    <submittedName>
        <fullName evidence="2">N-acyl-D-aspartate/D-glutamate deacylase</fullName>
    </submittedName>
</protein>
<keyword evidence="3" id="KW-1185">Reference proteome</keyword>
<dbReference type="STRING" id="439228.SAMN06295920_101576"/>
<dbReference type="PANTHER" id="PTHR11647:SF1">
    <property type="entry name" value="COLLAPSIN RESPONSE MEDIATOR PROTEIN"/>
    <property type="match status" value="1"/>
</dbReference>
<sequence>MSAQFDIVIRGGTVVDGTGRPGFHADVAIKDGVIAAVGAVAGKGREEIDAAGLVVTPGFVDVHTHYDGQVTWENTLAPSSNHGVTTVVMGNCGVGFAPSRPEHRQLMVKLMEGVEDIPEVVMTDGVPWKWETFPEYLDFLDTRRTDVDFAAQLPHSPLRVYVMGERGTDLEPPTETDLAEMRRITREAIEAGALGVTTSRQLAHSFRDGRPAPSTKTEIDELKALAEGLKDAGAGVFQIIPNTNLPTPHEWEVIETLNEASGGKPVNFSLFTGSQVVGGPEPLLDGLARARQEGRRIHGQFFPRPIGMLFGIELSYHPFSLNPSYKQIEHLPLEEKVARMRDPVFRKQLLSEQPEDPNPFFLWVVQQTHILFPLGDPPNYNPHPSDSIKARAETLGIDERELMYDELLRQNGKAIIYCPMGNTENNRFDAAVDLFGKPGTVLGLGDGGAHYGMICDAAYPTYMLSEYVRDSHKMPIEQAVSMLSRETAETVNLFDRGVIKPGYKADINLIDLDRLHLYAPRVKHDLPAGGKRLSQQSDGYEATIVSGEITYRRGRPTGKLPGRLVRHGRPAPADALAAAE</sequence>
<dbReference type="PANTHER" id="PTHR11647">
    <property type="entry name" value="HYDRANTOINASE/DIHYDROPYRIMIDINASE FAMILY MEMBER"/>
    <property type="match status" value="1"/>
</dbReference>
<dbReference type="Gene3D" id="3.20.20.140">
    <property type="entry name" value="Metal-dependent hydrolases"/>
    <property type="match status" value="2"/>
</dbReference>
<gene>
    <name evidence="2" type="ORF">SAMN06295920_101576</name>
</gene>
<dbReference type="InterPro" id="IPR011059">
    <property type="entry name" value="Metal-dep_hydrolase_composite"/>
</dbReference>
<dbReference type="Proteomes" id="UP000189818">
    <property type="component" value="Unassembled WGS sequence"/>
</dbReference>
<dbReference type="SUPFAM" id="SSF51556">
    <property type="entry name" value="Metallo-dependent hydrolases"/>
    <property type="match status" value="1"/>
</dbReference>